<gene>
    <name evidence="1" type="ORF">R290704_031</name>
</gene>
<accession>A0A127KL59</accession>
<dbReference type="KEGG" id="vg:29124035"/>
<sequence length="56" mass="6185">MSNREFIDKNGNTWNWDETPETIAALKKLHKSVTKANVKIANGGPVAPKKPNAPKQ</sequence>
<proteinExistence type="predicted"/>
<organism evidence="1 2">
    <name type="scientific">Cyanophage S-RIM50</name>
    <dbReference type="NCBI Taxonomy" id="687803"/>
    <lineage>
        <taxon>Viruses</taxon>
        <taxon>Duplodnaviria</taxon>
        <taxon>Heunggongvirae</taxon>
        <taxon>Uroviricota</taxon>
        <taxon>Caudoviricetes</taxon>
        <taxon>Pantevenvirales</taxon>
        <taxon>Kyanoviridae</taxon>
        <taxon>Neptunevirus</taxon>
        <taxon>Neptunevirus srim50</taxon>
    </lineage>
</organism>
<dbReference type="Proteomes" id="UP000201797">
    <property type="component" value="Segment"/>
</dbReference>
<dbReference type="RefSeq" id="YP_009302112.1">
    <property type="nucleotide sequence ID" value="NC_031242.1"/>
</dbReference>
<keyword evidence="2" id="KW-1185">Reference proteome</keyword>
<protein>
    <submittedName>
        <fullName evidence="1">Uncharacterized protein</fullName>
    </submittedName>
</protein>
<reference evidence="1 2" key="1">
    <citation type="submission" date="2016-01" db="EMBL/GenBank/DDBJ databases">
        <title>The genomic content and context of auxiliary metabolic genes in marine cyanophages.</title>
        <authorList>
            <person name="Marston M.F."/>
            <person name="Martiny J.B.H."/>
            <person name="Crummett L.T."/>
        </authorList>
    </citation>
    <scope>NUCLEOTIDE SEQUENCE [LARGE SCALE GENOMIC DNA]</scope>
    <source>
        <strain evidence="1">RW_29_0704</strain>
    </source>
</reference>
<dbReference type="GeneID" id="29124035"/>
<evidence type="ECO:0000313" key="1">
    <source>
        <dbReference type="EMBL" id="AMO42813.1"/>
    </source>
</evidence>
<dbReference type="OrthoDB" id="26555at10239"/>
<evidence type="ECO:0000313" key="2">
    <source>
        <dbReference type="Proteomes" id="UP000201797"/>
    </source>
</evidence>
<dbReference type="EMBL" id="KU594605">
    <property type="protein sequence ID" value="AMO42813.1"/>
    <property type="molecule type" value="Genomic_DNA"/>
</dbReference>
<name>A0A127KL59_9CAUD</name>